<evidence type="ECO:0008006" key="4">
    <source>
        <dbReference type="Google" id="ProtNLM"/>
    </source>
</evidence>
<evidence type="ECO:0000313" key="3">
    <source>
        <dbReference type="EMBL" id="QHU27343.1"/>
    </source>
</evidence>
<dbReference type="GO" id="GO:0008107">
    <property type="term" value="F:galactoside 2-alpha-L-fucosyltransferase activity"/>
    <property type="evidence" value="ECO:0007669"/>
    <property type="project" value="InterPro"/>
</dbReference>
<dbReference type="AlphaFoldDB" id="A0A6C0L9T4"/>
<dbReference type="PANTHER" id="PTHR11927:SF9">
    <property type="entry name" value="L-FUCOSYLTRANSFERASE"/>
    <property type="match status" value="1"/>
</dbReference>
<dbReference type="Pfam" id="PF01531">
    <property type="entry name" value="Glyco_transf_11"/>
    <property type="match status" value="1"/>
</dbReference>
<organism evidence="3">
    <name type="scientific">viral metagenome</name>
    <dbReference type="NCBI Taxonomy" id="1070528"/>
    <lineage>
        <taxon>unclassified sequences</taxon>
        <taxon>metagenomes</taxon>
        <taxon>organismal metagenomes</taxon>
    </lineage>
</organism>
<sequence>MNNIGILVNDGIGNQMFKIFAAISYYIDNSQNYVLYTTNDNGYRKYYWDTLFSNISHKTSDKIDITEKYVAPYFHYKEIPIYTSDVLLEGYFQSPKYFEHNINKIRRIIGIDEHINTVLTKYPEYTIKNTITIHYRMGDYFNLLPWHPVQKPQYYIEAFKTLVSKGVDIYDYEIIYFCEANDNDIVNKYNLEINNALKELYGKDLQFKKVSDDIPDWKQLLIMTSSKHYIIGNSTFSWFGAYLSSSINPVICYPNEWLGEKYKETITDDLFPESWNRIYVEAVGAAEADNVSDRINNIRIS</sequence>
<reference evidence="3" key="1">
    <citation type="journal article" date="2020" name="Nature">
        <title>Giant virus diversity and host interactions through global metagenomics.</title>
        <authorList>
            <person name="Schulz F."/>
            <person name="Roux S."/>
            <person name="Paez-Espino D."/>
            <person name="Jungbluth S."/>
            <person name="Walsh D.A."/>
            <person name="Denef V.J."/>
            <person name="McMahon K.D."/>
            <person name="Konstantinidis K.T."/>
            <person name="Eloe-Fadrosh E.A."/>
            <person name="Kyrpides N.C."/>
            <person name="Woyke T."/>
        </authorList>
    </citation>
    <scope>NUCLEOTIDE SEQUENCE</scope>
    <source>
        <strain evidence="3">GVMAG-M-3300027763-16</strain>
    </source>
</reference>
<accession>A0A6C0L9T4</accession>
<evidence type="ECO:0000256" key="1">
    <source>
        <dbReference type="ARBA" id="ARBA00022676"/>
    </source>
</evidence>
<name>A0A6C0L9T4_9ZZZZ</name>
<keyword evidence="2" id="KW-0808">Transferase</keyword>
<dbReference type="PANTHER" id="PTHR11927">
    <property type="entry name" value="GALACTOSIDE 2-L-FUCOSYLTRANSFERASE"/>
    <property type="match status" value="1"/>
</dbReference>
<dbReference type="InterPro" id="IPR002516">
    <property type="entry name" value="Glyco_trans_11"/>
</dbReference>
<protein>
    <recommendedName>
        <fullName evidence="4">Glycosyl transferase family 11</fullName>
    </recommendedName>
</protein>
<dbReference type="GO" id="GO:0005975">
    <property type="term" value="P:carbohydrate metabolic process"/>
    <property type="evidence" value="ECO:0007669"/>
    <property type="project" value="InterPro"/>
</dbReference>
<dbReference type="GO" id="GO:0016020">
    <property type="term" value="C:membrane"/>
    <property type="evidence" value="ECO:0007669"/>
    <property type="project" value="InterPro"/>
</dbReference>
<evidence type="ECO:0000256" key="2">
    <source>
        <dbReference type="ARBA" id="ARBA00022679"/>
    </source>
</evidence>
<proteinExistence type="predicted"/>
<keyword evidence="1" id="KW-0328">Glycosyltransferase</keyword>
<dbReference type="EMBL" id="MN740454">
    <property type="protein sequence ID" value="QHU27343.1"/>
    <property type="molecule type" value="Genomic_DNA"/>
</dbReference>